<dbReference type="PANTHER" id="PTHR32438">
    <property type="entry name" value="4-ALPHA-GLUCANOTRANSFERASE DPE1, CHLOROPLASTIC/AMYLOPLASTIC"/>
    <property type="match status" value="1"/>
</dbReference>
<dbReference type="PATRIC" id="fig|229921.5.peg.1922"/>
<keyword evidence="7 10" id="KW-0119">Carbohydrate metabolism</keyword>
<dbReference type="AlphaFoldDB" id="A0A0P6Y4P0"/>
<evidence type="ECO:0000256" key="6">
    <source>
        <dbReference type="ARBA" id="ARBA00022679"/>
    </source>
</evidence>
<dbReference type="STRING" id="229921.ADN01_12625"/>
<comment type="caution">
    <text evidence="11">The sequence shown here is derived from an EMBL/GenBank/DDBJ whole genome shotgun (WGS) entry which is preliminary data.</text>
</comment>
<evidence type="ECO:0000256" key="3">
    <source>
        <dbReference type="ARBA" id="ARBA00012560"/>
    </source>
</evidence>
<sequence>MSFKRASGILMHPTSFPGPDGIGDLGPEAYRWVDFLKETGCGLWQLLPLGPTGYGDSPYQCFSAFAGNPYLVSPTLLLEEGLLVRTDLADRPEFPEGSVDFGPVIQWKLTLLDRAFNRFLQTPIPAFQAEFAAFQAENAGWLEDFSLFMAIKEANQGSSWNNWPKGLRTRQKAALNSFRQQFQKDILRHSFRQFLFFRQWKQVKDYANQQGIQIIGDIPIFVAYDSSDAWANPDLFYLDEEGLPTVVAGVPPDYFSPTGQLWGNPLYRWDAHAKSGYAWWIQRVRATLKTVDIIRMDHFRGFAGYWEVPAKMPTAEIGQWVPGPGAALFEALTQALGGLPIIAEDLGEITPDVIELRDRFQLPGMKIFQFAFSSDANDPFLPHNYPANCVAYTGTHDNDTALGWYQTAPDVETDFCRRYLARSGEDISWDMIRAVWSSVAVMALAPLQDLLSLGGDGRMNFPGRASGNWTWRCRPSDLSPALAARLRELNTLYSRLEE</sequence>
<dbReference type="InterPro" id="IPR003385">
    <property type="entry name" value="Glyco_hydro_77"/>
</dbReference>
<proteinExistence type="inferred from homology"/>
<dbReference type="EMBL" id="LGCM01000043">
    <property type="protein sequence ID" value="KPL80102.1"/>
    <property type="molecule type" value="Genomic_DNA"/>
</dbReference>
<evidence type="ECO:0000256" key="10">
    <source>
        <dbReference type="RuleBase" id="RU361207"/>
    </source>
</evidence>
<dbReference type="Pfam" id="PF02446">
    <property type="entry name" value="Glyco_hydro_77"/>
    <property type="match status" value="1"/>
</dbReference>
<dbReference type="GO" id="GO:0004134">
    <property type="term" value="F:4-alpha-glucanotransferase activity"/>
    <property type="evidence" value="ECO:0007669"/>
    <property type="project" value="UniProtKB-EC"/>
</dbReference>
<protein>
    <recommendedName>
        <fullName evidence="4 10">4-alpha-glucanotransferase</fullName>
        <ecNumber evidence="3 10">2.4.1.25</ecNumber>
    </recommendedName>
    <alternativeName>
        <fullName evidence="8 10">Amylomaltase</fullName>
    </alternativeName>
    <alternativeName>
        <fullName evidence="9 10">Disproportionating enzyme</fullName>
    </alternativeName>
</protein>
<reference evidence="11 12" key="1">
    <citation type="submission" date="2015-07" db="EMBL/GenBank/DDBJ databases">
        <title>Genome sequence of Levilinea saccharolytica DSM 16555.</title>
        <authorList>
            <person name="Hemp J."/>
            <person name="Ward L.M."/>
            <person name="Pace L.A."/>
            <person name="Fischer W.W."/>
        </authorList>
    </citation>
    <scope>NUCLEOTIDE SEQUENCE [LARGE SCALE GENOMIC DNA]</scope>
    <source>
        <strain evidence="11 12">KIBI-1</strain>
    </source>
</reference>
<dbReference type="EC" id="2.4.1.25" evidence="3 10"/>
<dbReference type="Proteomes" id="UP000050501">
    <property type="component" value="Unassembled WGS sequence"/>
</dbReference>
<keyword evidence="12" id="KW-1185">Reference proteome</keyword>
<dbReference type="OrthoDB" id="9811841at2"/>
<dbReference type="InterPro" id="IPR017853">
    <property type="entry name" value="GH"/>
</dbReference>
<dbReference type="PANTHER" id="PTHR32438:SF5">
    <property type="entry name" value="4-ALPHA-GLUCANOTRANSFERASE DPE1, CHLOROPLASTIC_AMYLOPLASTIC"/>
    <property type="match status" value="1"/>
</dbReference>
<dbReference type="SUPFAM" id="SSF51445">
    <property type="entry name" value="(Trans)glycosidases"/>
    <property type="match status" value="1"/>
</dbReference>
<dbReference type="NCBIfam" id="TIGR00217">
    <property type="entry name" value="malQ"/>
    <property type="match status" value="1"/>
</dbReference>
<keyword evidence="6 10" id="KW-0808">Transferase</keyword>
<name>A0A0P6Y4P0_9CHLR</name>
<evidence type="ECO:0000256" key="1">
    <source>
        <dbReference type="ARBA" id="ARBA00000439"/>
    </source>
</evidence>
<evidence type="ECO:0000256" key="7">
    <source>
        <dbReference type="ARBA" id="ARBA00023277"/>
    </source>
</evidence>
<accession>A0A0P6Y4P0</accession>
<evidence type="ECO:0000256" key="9">
    <source>
        <dbReference type="ARBA" id="ARBA00031501"/>
    </source>
</evidence>
<evidence type="ECO:0000256" key="5">
    <source>
        <dbReference type="ARBA" id="ARBA00022676"/>
    </source>
</evidence>
<dbReference type="NCBIfam" id="NF011080">
    <property type="entry name" value="PRK14508.1-3"/>
    <property type="match status" value="1"/>
</dbReference>
<dbReference type="GO" id="GO:0005975">
    <property type="term" value="P:carbohydrate metabolic process"/>
    <property type="evidence" value="ECO:0007669"/>
    <property type="project" value="InterPro"/>
</dbReference>
<organism evidence="11 12">
    <name type="scientific">Levilinea saccharolytica</name>
    <dbReference type="NCBI Taxonomy" id="229921"/>
    <lineage>
        <taxon>Bacteria</taxon>
        <taxon>Bacillati</taxon>
        <taxon>Chloroflexota</taxon>
        <taxon>Anaerolineae</taxon>
        <taxon>Anaerolineales</taxon>
        <taxon>Anaerolineaceae</taxon>
        <taxon>Levilinea</taxon>
    </lineage>
</organism>
<dbReference type="Gene3D" id="3.20.20.80">
    <property type="entry name" value="Glycosidases"/>
    <property type="match status" value="1"/>
</dbReference>
<keyword evidence="5 10" id="KW-0328">Glycosyltransferase</keyword>
<dbReference type="RefSeq" id="WP_062418138.1">
    <property type="nucleotide sequence ID" value="NZ_DF967974.1"/>
</dbReference>
<evidence type="ECO:0000313" key="11">
    <source>
        <dbReference type="EMBL" id="KPL80102.1"/>
    </source>
</evidence>
<evidence type="ECO:0000256" key="2">
    <source>
        <dbReference type="ARBA" id="ARBA00005684"/>
    </source>
</evidence>
<evidence type="ECO:0000256" key="8">
    <source>
        <dbReference type="ARBA" id="ARBA00031423"/>
    </source>
</evidence>
<evidence type="ECO:0000256" key="4">
    <source>
        <dbReference type="ARBA" id="ARBA00020295"/>
    </source>
</evidence>
<comment type="similarity">
    <text evidence="2 10">Belongs to the disproportionating enzyme family.</text>
</comment>
<evidence type="ECO:0000313" key="12">
    <source>
        <dbReference type="Proteomes" id="UP000050501"/>
    </source>
</evidence>
<gene>
    <name evidence="11" type="ORF">ADN01_12625</name>
</gene>
<comment type="catalytic activity">
    <reaction evidence="1 10">
        <text>Transfers a segment of a (1-&gt;4)-alpha-D-glucan to a new position in an acceptor, which may be glucose or a (1-&gt;4)-alpha-D-glucan.</text>
        <dbReference type="EC" id="2.4.1.25"/>
    </reaction>
</comment>